<evidence type="ECO:0000256" key="1">
    <source>
        <dbReference type="SAM" id="MobiDB-lite"/>
    </source>
</evidence>
<protein>
    <submittedName>
        <fullName evidence="2">Uncharacterized protein</fullName>
    </submittedName>
</protein>
<reference evidence="2" key="2">
    <citation type="journal article" date="2020" name="Nat. Commun.">
        <title>Large-scale genome sequencing of mycorrhizal fungi provides insights into the early evolution of symbiotic traits.</title>
        <authorList>
            <person name="Miyauchi S."/>
            <person name="Kiss E."/>
            <person name="Kuo A."/>
            <person name="Drula E."/>
            <person name="Kohler A."/>
            <person name="Sanchez-Garcia M."/>
            <person name="Morin E."/>
            <person name="Andreopoulos B."/>
            <person name="Barry K.W."/>
            <person name="Bonito G."/>
            <person name="Buee M."/>
            <person name="Carver A."/>
            <person name="Chen C."/>
            <person name="Cichocki N."/>
            <person name="Clum A."/>
            <person name="Culley D."/>
            <person name="Crous P.W."/>
            <person name="Fauchery L."/>
            <person name="Girlanda M."/>
            <person name="Hayes R.D."/>
            <person name="Keri Z."/>
            <person name="LaButti K."/>
            <person name="Lipzen A."/>
            <person name="Lombard V."/>
            <person name="Magnuson J."/>
            <person name="Maillard F."/>
            <person name="Murat C."/>
            <person name="Nolan M."/>
            <person name="Ohm R.A."/>
            <person name="Pangilinan J."/>
            <person name="Pereira M.F."/>
            <person name="Perotto S."/>
            <person name="Peter M."/>
            <person name="Pfister S."/>
            <person name="Riley R."/>
            <person name="Sitrit Y."/>
            <person name="Stielow J.B."/>
            <person name="Szollosi G."/>
            <person name="Zifcakova L."/>
            <person name="Stursova M."/>
            <person name="Spatafora J.W."/>
            <person name="Tedersoo L."/>
            <person name="Vaario L.M."/>
            <person name="Yamada A."/>
            <person name="Yan M."/>
            <person name="Wang P."/>
            <person name="Xu J."/>
            <person name="Bruns T."/>
            <person name="Baldrian P."/>
            <person name="Vilgalys R."/>
            <person name="Dunand C."/>
            <person name="Henrissat B."/>
            <person name="Grigoriev I.V."/>
            <person name="Hibbett D."/>
            <person name="Nagy L.G."/>
            <person name="Martin F.M."/>
        </authorList>
    </citation>
    <scope>NUCLEOTIDE SEQUENCE</scope>
    <source>
        <strain evidence="2">BED1</strain>
    </source>
</reference>
<reference evidence="2" key="1">
    <citation type="submission" date="2019-10" db="EMBL/GenBank/DDBJ databases">
        <authorList>
            <consortium name="DOE Joint Genome Institute"/>
            <person name="Kuo A."/>
            <person name="Miyauchi S."/>
            <person name="Kiss E."/>
            <person name="Drula E."/>
            <person name="Kohler A."/>
            <person name="Sanchez-Garcia M."/>
            <person name="Andreopoulos B."/>
            <person name="Barry K.W."/>
            <person name="Bonito G."/>
            <person name="Buee M."/>
            <person name="Carver A."/>
            <person name="Chen C."/>
            <person name="Cichocki N."/>
            <person name="Clum A."/>
            <person name="Culley D."/>
            <person name="Crous P.W."/>
            <person name="Fauchery L."/>
            <person name="Girlanda M."/>
            <person name="Hayes R."/>
            <person name="Keri Z."/>
            <person name="LaButti K."/>
            <person name="Lipzen A."/>
            <person name="Lombard V."/>
            <person name="Magnuson J."/>
            <person name="Maillard F."/>
            <person name="Morin E."/>
            <person name="Murat C."/>
            <person name="Nolan M."/>
            <person name="Ohm R."/>
            <person name="Pangilinan J."/>
            <person name="Pereira M."/>
            <person name="Perotto S."/>
            <person name="Peter M."/>
            <person name="Riley R."/>
            <person name="Sitrit Y."/>
            <person name="Stielow B."/>
            <person name="Szollosi G."/>
            <person name="Zifcakova L."/>
            <person name="Stursova M."/>
            <person name="Spatafora J.W."/>
            <person name="Tedersoo L."/>
            <person name="Vaario L.-M."/>
            <person name="Yamada A."/>
            <person name="Yan M."/>
            <person name="Wang P."/>
            <person name="Xu J."/>
            <person name="Bruns T."/>
            <person name="Baldrian P."/>
            <person name="Vilgalys R."/>
            <person name="Henrissat B."/>
            <person name="Grigoriev I.V."/>
            <person name="Hibbett D."/>
            <person name="Nagy L.G."/>
            <person name="Martin F.M."/>
        </authorList>
    </citation>
    <scope>NUCLEOTIDE SEQUENCE</scope>
    <source>
        <strain evidence="2">BED1</strain>
    </source>
</reference>
<organism evidence="2 3">
    <name type="scientific">Boletus edulis BED1</name>
    <dbReference type="NCBI Taxonomy" id="1328754"/>
    <lineage>
        <taxon>Eukaryota</taxon>
        <taxon>Fungi</taxon>
        <taxon>Dikarya</taxon>
        <taxon>Basidiomycota</taxon>
        <taxon>Agaricomycotina</taxon>
        <taxon>Agaricomycetes</taxon>
        <taxon>Agaricomycetidae</taxon>
        <taxon>Boletales</taxon>
        <taxon>Boletineae</taxon>
        <taxon>Boletaceae</taxon>
        <taxon>Boletoideae</taxon>
        <taxon>Boletus</taxon>
    </lineage>
</organism>
<proteinExistence type="predicted"/>
<evidence type="ECO:0000313" key="2">
    <source>
        <dbReference type="EMBL" id="KAF8443683.1"/>
    </source>
</evidence>
<dbReference type="Proteomes" id="UP001194468">
    <property type="component" value="Unassembled WGS sequence"/>
</dbReference>
<dbReference type="AlphaFoldDB" id="A0AAD4BZF7"/>
<comment type="caution">
    <text evidence="2">The sequence shown here is derived from an EMBL/GenBank/DDBJ whole genome shotgun (WGS) entry which is preliminary data.</text>
</comment>
<keyword evidence="3" id="KW-1185">Reference proteome</keyword>
<gene>
    <name evidence="2" type="ORF">L210DRAFT_3089659</name>
</gene>
<sequence>MPQPLKPFTLRRNLFLLSKAHVVTCPCTPHQRARRYTTEQPLFARHHAAPHISMSSGPPLSRFTPNHDEPSPPEQIPDLEWEIRTGRAIYILERTLPDFFQVGLVSHIDPTRPDIVDVAVSDESIYSPVIRLTYTPPVALPPPFPRTLSLEGLALYMASSVFIRHTMKTLYSDLRVEMRKLAVHTPSITAPPTDVTPSRRREKSLFVGLTVHGTTRVSGGTGEWQIDSTYGFSPASGLINLHTIDSIQPAPHQAAYDALKASLSQVFGIGGDMRPGTVR</sequence>
<feature type="region of interest" description="Disordered" evidence="1">
    <location>
        <begin position="50"/>
        <end position="76"/>
    </location>
</feature>
<accession>A0AAD4BZF7</accession>
<dbReference type="EMBL" id="WHUW01000007">
    <property type="protein sequence ID" value="KAF8443683.1"/>
    <property type="molecule type" value="Genomic_DNA"/>
</dbReference>
<evidence type="ECO:0000313" key="3">
    <source>
        <dbReference type="Proteomes" id="UP001194468"/>
    </source>
</evidence>
<name>A0AAD4BZF7_BOLED</name>